<evidence type="ECO:0000256" key="1">
    <source>
        <dbReference type="ARBA" id="ARBA00023242"/>
    </source>
</evidence>
<dbReference type="ExpressionAtlas" id="A0A2K3P0Y7">
    <property type="expression patterns" value="baseline"/>
</dbReference>
<gene>
    <name evidence="5" type="ORF">L195_g005490</name>
</gene>
<evidence type="ECO:0000313" key="5">
    <source>
        <dbReference type="EMBL" id="PNY08950.1"/>
    </source>
</evidence>
<dbReference type="GO" id="GO:0000785">
    <property type="term" value="C:chromatin"/>
    <property type="evidence" value="ECO:0007669"/>
    <property type="project" value="TreeGrafter"/>
</dbReference>
<comment type="caution">
    <text evidence="5">The sequence shown here is derived from an EMBL/GenBank/DDBJ whole genome shotgun (WGS) entry which is preliminary data.</text>
</comment>
<dbReference type="Gene3D" id="3.40.50.300">
    <property type="entry name" value="P-loop containing nucleotide triphosphate hydrolases"/>
    <property type="match status" value="1"/>
</dbReference>
<dbReference type="PANTHER" id="PTHR45623:SF17">
    <property type="entry name" value="CHROMODOMAIN-HELICASE-DNA-BINDING PROTEIN 3-RELATED"/>
    <property type="match status" value="1"/>
</dbReference>
<feature type="compositionally biased region" description="Low complexity" evidence="2">
    <location>
        <begin position="479"/>
        <end position="489"/>
    </location>
</feature>
<dbReference type="SMART" id="SM01146">
    <property type="entry name" value="DUF1086"/>
    <property type="match status" value="1"/>
</dbReference>
<evidence type="ECO:0000259" key="3">
    <source>
        <dbReference type="SMART" id="SM01146"/>
    </source>
</evidence>
<dbReference type="GO" id="GO:0140658">
    <property type="term" value="F:ATP-dependent chromatin remodeler activity"/>
    <property type="evidence" value="ECO:0007669"/>
    <property type="project" value="TreeGrafter"/>
</dbReference>
<dbReference type="GO" id="GO:0003677">
    <property type="term" value="F:DNA binding"/>
    <property type="evidence" value="ECO:0007669"/>
    <property type="project" value="InterPro"/>
</dbReference>
<dbReference type="GO" id="GO:0005634">
    <property type="term" value="C:nucleus"/>
    <property type="evidence" value="ECO:0007669"/>
    <property type="project" value="TreeGrafter"/>
</dbReference>
<feature type="compositionally biased region" description="Acidic residues" evidence="2">
    <location>
        <begin position="462"/>
        <end position="478"/>
    </location>
</feature>
<dbReference type="EMBL" id="ASHM01002837">
    <property type="protein sequence ID" value="PNY08950.1"/>
    <property type="molecule type" value="Genomic_DNA"/>
</dbReference>
<feature type="domain" description="DUF1087" evidence="4">
    <location>
        <begin position="382"/>
        <end position="460"/>
    </location>
</feature>
<sequence length="560" mass="63589">MSQIRNPAHLVAPSISHHHGWVGGIWPIDQSEVDLLSSGSEALHQELVYMLGLILFHGGQRNKPWWHIPVQRQSIEALPTLSAEILWLQSLLTELECKFYTPKILCDNMGTVSLASNPTLHHRTKHLEIDIFFVREKVLSKSLVVSHVPAQDQWADVLTRPLSAIRSSTLHDKFRVFDKQSLVKPASDSKGEYLTDNTTSASTSTTSRVTFTSTRPSTATIILKSSMIFLCSDMTGSKRKIGIGRSDWNPHADLQAMARAHRLGQTNKVLIYRLITRGTIEERMMQMTKKKMVLEHLVVGRLKAQNINQEELDDIIRYGSKELFADENDEAGKSRQIHYDAAAIDRLLDRDQVVDEETTLDDEDEDGFLKAFKVANFEYVDEAEAAAEEEAAQKRAMETVNSSERTHYWEELLKDKFQEHKVEEFNALGKGKRNRKLAGLGLFIQLTLVMVSVEEDDLAGLEDVSSDEDDNYEAELTDGDSNSTGTTTSRRPYKKKARTDSTEPLPLMEGEGKAFRVLGFNQNQRAAFVQILMRFGVGDFDWKEFTSRMKQKTYEEIKEY</sequence>
<dbReference type="InterPro" id="IPR027417">
    <property type="entry name" value="P-loop_NTPase"/>
</dbReference>
<dbReference type="SUPFAM" id="SSF52540">
    <property type="entry name" value="P-loop containing nucleoside triphosphate hydrolases"/>
    <property type="match status" value="1"/>
</dbReference>
<dbReference type="Proteomes" id="UP000236291">
    <property type="component" value="Unassembled WGS sequence"/>
</dbReference>
<feature type="domain" description="CHD subfamily II SANT-like" evidence="3">
    <location>
        <begin position="466"/>
        <end position="560"/>
    </location>
</feature>
<dbReference type="Pfam" id="PF06465">
    <property type="entry name" value="DUF1087"/>
    <property type="match status" value="1"/>
</dbReference>
<reference evidence="5 6" key="1">
    <citation type="journal article" date="2014" name="Am. J. Bot.">
        <title>Genome assembly and annotation for red clover (Trifolium pratense; Fabaceae).</title>
        <authorList>
            <person name="Istvanek J."/>
            <person name="Jaros M."/>
            <person name="Krenek A."/>
            <person name="Repkova J."/>
        </authorList>
    </citation>
    <scope>NUCLEOTIDE SEQUENCE [LARGE SCALE GENOMIC DNA]</scope>
    <source>
        <strain evidence="6">cv. Tatra</strain>
        <tissue evidence="5">Young leaves</tissue>
    </source>
</reference>
<dbReference type="GO" id="GO:0042393">
    <property type="term" value="F:histone binding"/>
    <property type="evidence" value="ECO:0007669"/>
    <property type="project" value="TreeGrafter"/>
</dbReference>
<evidence type="ECO:0000256" key="2">
    <source>
        <dbReference type="SAM" id="MobiDB-lite"/>
    </source>
</evidence>
<accession>A0A2K3P0Y7</accession>
<dbReference type="GO" id="GO:0003682">
    <property type="term" value="F:chromatin binding"/>
    <property type="evidence" value="ECO:0007669"/>
    <property type="project" value="TreeGrafter"/>
</dbReference>
<dbReference type="STRING" id="57577.A0A2K3P0Y7"/>
<reference evidence="5 6" key="2">
    <citation type="journal article" date="2017" name="Front. Plant Sci.">
        <title>Gene Classification and Mining of Molecular Markers Useful in Red Clover (Trifolium pratense) Breeding.</title>
        <authorList>
            <person name="Istvanek J."/>
            <person name="Dluhosova J."/>
            <person name="Dluhos P."/>
            <person name="Patkova L."/>
            <person name="Nedelnik J."/>
            <person name="Repkova J."/>
        </authorList>
    </citation>
    <scope>NUCLEOTIDE SEQUENCE [LARGE SCALE GENOMIC DNA]</scope>
    <source>
        <strain evidence="6">cv. Tatra</strain>
        <tissue evidence="5">Young leaves</tissue>
    </source>
</reference>
<dbReference type="InterPro" id="IPR009463">
    <property type="entry name" value="DUF1087"/>
</dbReference>
<keyword evidence="1" id="KW-0539">Nucleus</keyword>
<name>A0A2K3P0Y7_TRIPR</name>
<dbReference type="SMART" id="SM01147">
    <property type="entry name" value="DUF1087"/>
    <property type="match status" value="1"/>
</dbReference>
<dbReference type="GO" id="GO:0016887">
    <property type="term" value="F:ATP hydrolysis activity"/>
    <property type="evidence" value="ECO:0007669"/>
    <property type="project" value="TreeGrafter"/>
</dbReference>
<dbReference type="CDD" id="cd09272">
    <property type="entry name" value="RNase_HI_RT_Ty1"/>
    <property type="match status" value="1"/>
</dbReference>
<dbReference type="Pfam" id="PF06461">
    <property type="entry name" value="CHDII_SANT-like"/>
    <property type="match status" value="1"/>
</dbReference>
<proteinExistence type="predicted"/>
<protein>
    <submittedName>
        <fullName evidence="5">CHD3-type chromatin-remodeling factor pickle-like protein</fullName>
    </submittedName>
</protein>
<dbReference type="AlphaFoldDB" id="A0A2K3P0Y7"/>
<dbReference type="InterPro" id="IPR009462">
    <property type="entry name" value="CHD_II_SANT-like"/>
</dbReference>
<evidence type="ECO:0000259" key="4">
    <source>
        <dbReference type="SMART" id="SM01147"/>
    </source>
</evidence>
<organism evidence="5 6">
    <name type="scientific">Trifolium pratense</name>
    <name type="common">Red clover</name>
    <dbReference type="NCBI Taxonomy" id="57577"/>
    <lineage>
        <taxon>Eukaryota</taxon>
        <taxon>Viridiplantae</taxon>
        <taxon>Streptophyta</taxon>
        <taxon>Embryophyta</taxon>
        <taxon>Tracheophyta</taxon>
        <taxon>Spermatophyta</taxon>
        <taxon>Magnoliopsida</taxon>
        <taxon>eudicotyledons</taxon>
        <taxon>Gunneridae</taxon>
        <taxon>Pentapetalae</taxon>
        <taxon>rosids</taxon>
        <taxon>fabids</taxon>
        <taxon>Fabales</taxon>
        <taxon>Fabaceae</taxon>
        <taxon>Papilionoideae</taxon>
        <taxon>50 kb inversion clade</taxon>
        <taxon>NPAAA clade</taxon>
        <taxon>Hologalegina</taxon>
        <taxon>IRL clade</taxon>
        <taxon>Trifolieae</taxon>
        <taxon>Trifolium</taxon>
    </lineage>
</organism>
<evidence type="ECO:0000313" key="6">
    <source>
        <dbReference type="Proteomes" id="UP000236291"/>
    </source>
</evidence>
<feature type="region of interest" description="Disordered" evidence="2">
    <location>
        <begin position="462"/>
        <end position="506"/>
    </location>
</feature>
<dbReference type="PANTHER" id="PTHR45623">
    <property type="entry name" value="CHROMODOMAIN-HELICASE-DNA-BINDING PROTEIN 3-RELATED-RELATED"/>
    <property type="match status" value="1"/>
</dbReference>